<keyword evidence="1" id="KW-1185">Reference proteome</keyword>
<sequence>MELLSDFNRGLLSASPLNIEFPIEEIVICYLLGNLSCLYLYQKYHITEGKILFNCYNYSNQGNLRFQYCLPNAGRCNISAVLTKNHSVICMFSFTWPIIIGFNANPFKPFCPCKNDCGCSIATLVISCCIFNSGGYKVNLYLLYTDLETTCWSMFKRKNLILRNSVTRRQGQDPDVELEVATEFVDCVAELIVTFAGP</sequence>
<dbReference type="Proteomes" id="UP000887563">
    <property type="component" value="Unplaced"/>
</dbReference>
<protein>
    <submittedName>
        <fullName evidence="2">Uncharacterized protein</fullName>
    </submittedName>
</protein>
<evidence type="ECO:0000313" key="2">
    <source>
        <dbReference type="WBParaSite" id="Minc3s01125g20958"/>
    </source>
</evidence>
<evidence type="ECO:0000313" key="1">
    <source>
        <dbReference type="Proteomes" id="UP000887563"/>
    </source>
</evidence>
<proteinExistence type="predicted"/>
<name>A0A914M0N0_MELIC</name>
<dbReference type="AlphaFoldDB" id="A0A914M0N0"/>
<accession>A0A914M0N0</accession>
<reference evidence="2" key="1">
    <citation type="submission" date="2022-11" db="UniProtKB">
        <authorList>
            <consortium name="WormBaseParasite"/>
        </authorList>
    </citation>
    <scope>IDENTIFICATION</scope>
</reference>
<organism evidence="1 2">
    <name type="scientific">Meloidogyne incognita</name>
    <name type="common">Southern root-knot nematode worm</name>
    <name type="synonym">Oxyuris incognita</name>
    <dbReference type="NCBI Taxonomy" id="6306"/>
    <lineage>
        <taxon>Eukaryota</taxon>
        <taxon>Metazoa</taxon>
        <taxon>Ecdysozoa</taxon>
        <taxon>Nematoda</taxon>
        <taxon>Chromadorea</taxon>
        <taxon>Rhabditida</taxon>
        <taxon>Tylenchina</taxon>
        <taxon>Tylenchomorpha</taxon>
        <taxon>Tylenchoidea</taxon>
        <taxon>Meloidogynidae</taxon>
        <taxon>Meloidogyninae</taxon>
        <taxon>Meloidogyne</taxon>
        <taxon>Meloidogyne incognita group</taxon>
    </lineage>
</organism>
<dbReference type="WBParaSite" id="Minc3s01125g20958">
    <property type="protein sequence ID" value="Minc3s01125g20958"/>
    <property type="gene ID" value="Minc3s01125g20958"/>
</dbReference>